<feature type="region of interest" description="Disordered" evidence="3">
    <location>
        <begin position="489"/>
        <end position="526"/>
    </location>
</feature>
<dbReference type="STRING" id="35525.A0A164SV83"/>
<proteinExistence type="predicted"/>
<evidence type="ECO:0000313" key="6">
    <source>
        <dbReference type="Proteomes" id="UP000076858"/>
    </source>
</evidence>
<evidence type="ECO:0000256" key="1">
    <source>
        <dbReference type="ARBA" id="ARBA00022553"/>
    </source>
</evidence>
<gene>
    <name evidence="5" type="ORF">APZ42_025668</name>
</gene>
<feature type="region of interest" description="Disordered" evidence="3">
    <location>
        <begin position="267"/>
        <end position="290"/>
    </location>
</feature>
<feature type="domain" description="SAM" evidence="4">
    <location>
        <begin position="431"/>
        <end position="493"/>
    </location>
</feature>
<dbReference type="InterPro" id="IPR013761">
    <property type="entry name" value="SAM/pointed_sf"/>
</dbReference>
<dbReference type="Gene3D" id="1.10.150.50">
    <property type="entry name" value="Transcription Factor, Ets-1"/>
    <property type="match status" value="1"/>
</dbReference>
<evidence type="ECO:0000259" key="4">
    <source>
        <dbReference type="PROSITE" id="PS50105"/>
    </source>
</evidence>
<dbReference type="GO" id="GO:0015629">
    <property type="term" value="C:actin cytoskeleton"/>
    <property type="evidence" value="ECO:0007669"/>
    <property type="project" value="TreeGrafter"/>
</dbReference>
<dbReference type="GO" id="GO:0031175">
    <property type="term" value="P:neuron projection development"/>
    <property type="evidence" value="ECO:0007669"/>
    <property type="project" value="TreeGrafter"/>
</dbReference>
<dbReference type="GO" id="GO:0051015">
    <property type="term" value="F:actin filament binding"/>
    <property type="evidence" value="ECO:0007669"/>
    <property type="project" value="TreeGrafter"/>
</dbReference>
<dbReference type="PROSITE" id="PS50105">
    <property type="entry name" value="SAM_DOMAIN"/>
    <property type="match status" value="1"/>
</dbReference>
<dbReference type="GO" id="GO:0007015">
    <property type="term" value="P:actin filament organization"/>
    <property type="evidence" value="ECO:0007669"/>
    <property type="project" value="TreeGrafter"/>
</dbReference>
<comment type="caution">
    <text evidence="5">The sequence shown here is derived from an EMBL/GenBank/DDBJ whole genome shotgun (WGS) entry which is preliminary data.</text>
</comment>
<protein>
    <submittedName>
        <fullName evidence="5">Putative Neurabin-1</fullName>
    </submittedName>
</protein>
<dbReference type="Proteomes" id="UP000076858">
    <property type="component" value="Unassembled WGS sequence"/>
</dbReference>
<keyword evidence="6" id="KW-1185">Reference proteome</keyword>
<keyword evidence="1" id="KW-0597">Phosphoprotein</keyword>
<feature type="compositionally biased region" description="Polar residues" evidence="3">
    <location>
        <begin position="274"/>
        <end position="290"/>
    </location>
</feature>
<evidence type="ECO:0000313" key="5">
    <source>
        <dbReference type="EMBL" id="KZS09977.1"/>
    </source>
</evidence>
<evidence type="ECO:0000256" key="3">
    <source>
        <dbReference type="SAM" id="MobiDB-lite"/>
    </source>
</evidence>
<dbReference type="SUPFAM" id="SSF47769">
    <property type="entry name" value="SAM/Pointed domain"/>
    <property type="match status" value="1"/>
</dbReference>
<dbReference type="GO" id="GO:0030425">
    <property type="term" value="C:dendrite"/>
    <property type="evidence" value="ECO:0007669"/>
    <property type="project" value="TreeGrafter"/>
</dbReference>
<keyword evidence="2" id="KW-0175">Coiled coil</keyword>
<sequence length="526" mass="57671">MIKGMQEREREVLLKVRHREAGFHTLLQALQHRMQLLELHLVEAQRAAGLPVSIPPPPPNLGGFLSVGFVDSSLGDVTDLGAVLDGSQVDSSLAMELKEELDRVIPPHEPLDTSAARGRAELASRGGMALRQSPSQGLIRRSGGVGGGASMSSTSSLEHSFIEESSRLEVDSMTESTGHDRSQESIQFHEAFFASTSSATTSAGRTVGTSRAQQQQIQQQQIQQQQMQQQRHYHHTATVSSGKADELHQSTTTYYQHEHQHFATTNTSTTASSGYANVQQHSQPPRSLPQQNVNEQLKQLLAEREFLREHSNANSGGAEPAVPSRLQPATSSNRSMGRSAPTEQRPAPPPHQPNVFYPVGSGQDGRPALDPQMRGSMRSNPVSATVTPDGAAVVRSNSASGMTDSLTSSIVSISSNSSSHTPFHQSPVSEWNVEHVGNWLRSIGLETYTVHFAANGVRGEELLTMESPRIKLLVPQAAERARLKHRLKELRAAADKDKRNRERERKEREKLQRKAEKLAEKASRKK</sequence>
<organism evidence="5 6">
    <name type="scientific">Daphnia magna</name>
    <dbReference type="NCBI Taxonomy" id="35525"/>
    <lineage>
        <taxon>Eukaryota</taxon>
        <taxon>Metazoa</taxon>
        <taxon>Ecdysozoa</taxon>
        <taxon>Arthropoda</taxon>
        <taxon>Crustacea</taxon>
        <taxon>Branchiopoda</taxon>
        <taxon>Diplostraca</taxon>
        <taxon>Cladocera</taxon>
        <taxon>Anomopoda</taxon>
        <taxon>Daphniidae</taxon>
        <taxon>Daphnia</taxon>
    </lineage>
</organism>
<dbReference type="Pfam" id="PF07647">
    <property type="entry name" value="SAM_2"/>
    <property type="match status" value="1"/>
</dbReference>
<dbReference type="InterPro" id="IPR001660">
    <property type="entry name" value="SAM"/>
</dbReference>
<dbReference type="AlphaFoldDB" id="A0A164SV83"/>
<dbReference type="GO" id="GO:0019722">
    <property type="term" value="P:calcium-mediated signaling"/>
    <property type="evidence" value="ECO:0007669"/>
    <property type="project" value="TreeGrafter"/>
</dbReference>
<dbReference type="PANTHER" id="PTHR16154">
    <property type="entry name" value="NEURABIN"/>
    <property type="match status" value="1"/>
</dbReference>
<feature type="region of interest" description="Disordered" evidence="3">
    <location>
        <begin position="120"/>
        <end position="182"/>
    </location>
</feature>
<name>A0A164SV83_9CRUS</name>
<dbReference type="PANTHER" id="PTHR16154:SF6">
    <property type="entry name" value="SPINOPHILIN, ISOFORM J"/>
    <property type="match status" value="1"/>
</dbReference>
<feature type="compositionally biased region" description="Polar residues" evidence="3">
    <location>
        <begin position="327"/>
        <end position="336"/>
    </location>
</feature>
<dbReference type="EMBL" id="LRGB01001931">
    <property type="protein sequence ID" value="KZS09977.1"/>
    <property type="molecule type" value="Genomic_DNA"/>
</dbReference>
<dbReference type="SMART" id="SM00454">
    <property type="entry name" value="SAM"/>
    <property type="match status" value="1"/>
</dbReference>
<dbReference type="GO" id="GO:0005737">
    <property type="term" value="C:cytoplasm"/>
    <property type="evidence" value="ECO:0007669"/>
    <property type="project" value="TreeGrafter"/>
</dbReference>
<accession>A0A164SV83</accession>
<dbReference type="InterPro" id="IPR043446">
    <property type="entry name" value="Neurabin-like"/>
</dbReference>
<feature type="region of interest" description="Disordered" evidence="3">
    <location>
        <begin position="312"/>
        <end position="370"/>
    </location>
</feature>
<evidence type="ECO:0000256" key="2">
    <source>
        <dbReference type="ARBA" id="ARBA00023054"/>
    </source>
</evidence>
<dbReference type="GO" id="GO:0014069">
    <property type="term" value="C:postsynaptic density"/>
    <property type="evidence" value="ECO:0007669"/>
    <property type="project" value="TreeGrafter"/>
</dbReference>
<reference evidence="5 6" key="1">
    <citation type="submission" date="2016-03" db="EMBL/GenBank/DDBJ databases">
        <title>EvidentialGene: Evidence-directed Construction of Genes on Genomes.</title>
        <authorList>
            <person name="Gilbert D.G."/>
            <person name="Choi J.-H."/>
            <person name="Mockaitis K."/>
            <person name="Colbourne J."/>
            <person name="Pfrender M."/>
        </authorList>
    </citation>
    <scope>NUCLEOTIDE SEQUENCE [LARGE SCALE GENOMIC DNA]</scope>
    <source>
        <strain evidence="5 6">Xinb3</strain>
        <tissue evidence="5">Complete organism</tissue>
    </source>
</reference>
<feature type="compositionally biased region" description="Basic and acidic residues" evidence="3">
    <location>
        <begin position="160"/>
        <end position="170"/>
    </location>
</feature>